<organism evidence="1 2">
    <name type="scientific">Paraglaciecola psychrophila 170</name>
    <dbReference type="NCBI Taxonomy" id="1129794"/>
    <lineage>
        <taxon>Bacteria</taxon>
        <taxon>Pseudomonadati</taxon>
        <taxon>Pseudomonadota</taxon>
        <taxon>Gammaproteobacteria</taxon>
        <taxon>Alteromonadales</taxon>
        <taxon>Alteromonadaceae</taxon>
        <taxon>Paraglaciecola</taxon>
    </lineage>
</organism>
<dbReference type="PATRIC" id="fig|1129794.4.peg.2474"/>
<accession>K6ZMG3</accession>
<dbReference type="Proteomes" id="UP000011864">
    <property type="component" value="Chromosome"/>
</dbReference>
<evidence type="ECO:0000313" key="1">
    <source>
        <dbReference type="EMBL" id="AGH44604.1"/>
    </source>
</evidence>
<evidence type="ECO:0000313" key="2">
    <source>
        <dbReference type="Proteomes" id="UP000011864"/>
    </source>
</evidence>
<gene>
    <name evidence="1" type="ORF">C427_2495</name>
</gene>
<dbReference type="KEGG" id="gps:C427_2495"/>
<keyword evidence="2" id="KW-1185">Reference proteome</keyword>
<sequence>MVKTPHNITDKVDERIPAKPSVSLTISSEHDEHITLKTLLNLNDSHNEKSA</sequence>
<reference evidence="1 2" key="1">
    <citation type="journal article" date="2013" name="Genome Announc.">
        <title>Complete Genome Sequence of Glaciecola psychrophila Strain 170T.</title>
        <authorList>
            <person name="Yin J."/>
            <person name="Chen J."/>
            <person name="Liu G."/>
            <person name="Yu Y."/>
            <person name="Song L."/>
            <person name="Wang X."/>
            <person name="Qu X."/>
        </authorList>
    </citation>
    <scope>NUCLEOTIDE SEQUENCE [LARGE SCALE GENOMIC DNA]</scope>
    <source>
        <strain evidence="1 2">170</strain>
    </source>
</reference>
<dbReference type="AlphaFoldDB" id="K6ZMG3"/>
<dbReference type="STRING" id="1129794.C427_2495"/>
<dbReference type="EMBL" id="CP003837">
    <property type="protein sequence ID" value="AGH44604.1"/>
    <property type="molecule type" value="Genomic_DNA"/>
</dbReference>
<dbReference type="HOGENOM" id="CLU_3101857_0_0_6"/>
<proteinExistence type="predicted"/>
<protein>
    <submittedName>
        <fullName evidence="1">Uncharacterized protein</fullName>
    </submittedName>
</protein>
<name>K6ZMG3_9ALTE</name>